<keyword evidence="4 5" id="KW-0472">Membrane</keyword>
<dbReference type="EMBL" id="LCBB01000009">
    <property type="protein sequence ID" value="KKS02870.1"/>
    <property type="molecule type" value="Genomic_DNA"/>
</dbReference>
<comment type="subcellular location">
    <subcellularLocation>
        <location evidence="1">Membrane</location>
        <topology evidence="1">Multi-pass membrane protein</topology>
    </subcellularLocation>
</comment>
<dbReference type="InterPro" id="IPR007016">
    <property type="entry name" value="O-antigen_ligase-rel_domated"/>
</dbReference>
<dbReference type="Proteomes" id="UP000033947">
    <property type="component" value="Unassembled WGS sequence"/>
</dbReference>
<comment type="caution">
    <text evidence="7">The sequence shown here is derived from an EMBL/GenBank/DDBJ whole genome shotgun (WGS) entry which is preliminary data.</text>
</comment>
<dbReference type="GO" id="GO:0016874">
    <property type="term" value="F:ligase activity"/>
    <property type="evidence" value="ECO:0007669"/>
    <property type="project" value="UniProtKB-KW"/>
</dbReference>
<dbReference type="PANTHER" id="PTHR37422:SF13">
    <property type="entry name" value="LIPOPOLYSACCHARIDE BIOSYNTHESIS PROTEIN PA4999-RELATED"/>
    <property type="match status" value="1"/>
</dbReference>
<proteinExistence type="predicted"/>
<evidence type="ECO:0000256" key="1">
    <source>
        <dbReference type="ARBA" id="ARBA00004141"/>
    </source>
</evidence>
<gene>
    <name evidence="7" type="ORF">UU55_C0009G0007</name>
</gene>
<evidence type="ECO:0000313" key="7">
    <source>
        <dbReference type="EMBL" id="KKS02870.1"/>
    </source>
</evidence>
<feature type="transmembrane region" description="Helical" evidence="5">
    <location>
        <begin position="254"/>
        <end position="273"/>
    </location>
</feature>
<reference evidence="7 8" key="1">
    <citation type="journal article" date="2015" name="Nature">
        <title>rRNA introns, odd ribosomes, and small enigmatic genomes across a large radiation of phyla.</title>
        <authorList>
            <person name="Brown C.T."/>
            <person name="Hug L.A."/>
            <person name="Thomas B.C."/>
            <person name="Sharon I."/>
            <person name="Castelle C.J."/>
            <person name="Singh A."/>
            <person name="Wilkins M.J."/>
            <person name="Williams K.H."/>
            <person name="Banfield J.F."/>
        </authorList>
    </citation>
    <scope>NUCLEOTIDE SEQUENCE [LARGE SCALE GENOMIC DNA]</scope>
</reference>
<dbReference type="AlphaFoldDB" id="A0A0G0VPJ0"/>
<evidence type="ECO:0000256" key="5">
    <source>
        <dbReference type="SAM" id="Phobius"/>
    </source>
</evidence>
<feature type="transmembrane region" description="Helical" evidence="5">
    <location>
        <begin position="192"/>
        <end position="208"/>
    </location>
</feature>
<feature type="transmembrane region" description="Helical" evidence="5">
    <location>
        <begin position="75"/>
        <end position="92"/>
    </location>
</feature>
<feature type="transmembrane region" description="Helical" evidence="5">
    <location>
        <begin position="46"/>
        <end position="63"/>
    </location>
</feature>
<feature type="transmembrane region" description="Helical" evidence="5">
    <location>
        <begin position="385"/>
        <end position="401"/>
    </location>
</feature>
<dbReference type="Pfam" id="PF04932">
    <property type="entry name" value="Wzy_C"/>
    <property type="match status" value="1"/>
</dbReference>
<feature type="domain" description="O-antigen ligase-related" evidence="6">
    <location>
        <begin position="197"/>
        <end position="344"/>
    </location>
</feature>
<keyword evidence="3 5" id="KW-1133">Transmembrane helix</keyword>
<feature type="transmembrane region" description="Helical" evidence="5">
    <location>
        <begin position="128"/>
        <end position="146"/>
    </location>
</feature>
<evidence type="ECO:0000256" key="3">
    <source>
        <dbReference type="ARBA" id="ARBA00022989"/>
    </source>
</evidence>
<dbReference type="PANTHER" id="PTHR37422">
    <property type="entry name" value="TEICHURONIC ACID BIOSYNTHESIS PROTEIN TUAE"/>
    <property type="match status" value="1"/>
</dbReference>
<protein>
    <submittedName>
        <fullName evidence="7">O-antigen ligase-related protein</fullName>
    </submittedName>
</protein>
<feature type="transmembrane region" description="Helical" evidence="5">
    <location>
        <begin position="327"/>
        <end position="348"/>
    </location>
</feature>
<evidence type="ECO:0000313" key="8">
    <source>
        <dbReference type="Proteomes" id="UP000033947"/>
    </source>
</evidence>
<accession>A0A0G0VPJ0</accession>
<dbReference type="InterPro" id="IPR051533">
    <property type="entry name" value="WaaL-like"/>
</dbReference>
<evidence type="ECO:0000259" key="6">
    <source>
        <dbReference type="Pfam" id="PF04932"/>
    </source>
</evidence>
<feature type="transmembrane region" description="Helical" evidence="5">
    <location>
        <begin position="98"/>
        <end position="116"/>
    </location>
</feature>
<feature type="transmembrane region" description="Helical" evidence="5">
    <location>
        <begin position="214"/>
        <end position="242"/>
    </location>
</feature>
<sequence length="405" mass="46312">MKKIQVSKILFFALAAVLPVNLGKHFEFSGSYVYGNLVDYLVPTLYIQDILALALLLAVIFERKKISLQGPVKKLSIFLGILFLSSLFASRILPSLWFLFRIFLYSMVAVYAYFWIDIKKDGVLLQKILTIQFLFISVLSITQFLVKGSVFDSYLFLGEQPYSMSSPLITKEFFFGTTILPPMGLFRHPNVLAGYLAVMLVLAIFWIPRSRLSLVSFCLGMLALILTFSLFTWAALFLTLVLYKILPDKKHIMYLYLFGASLILLIPFLPFSYDSASFYRRDSLLGASYRVAGEFPLLGVGANNFTSYVDDFQVTDDIRFTQPVHNVFALILAESGVFAFVIFLLIFFEAYAGVFRKDAVPFFLTMSVLLLLMSFDHYFWTMHQTSLLFFLILGLSWKYAYGQRN</sequence>
<name>A0A0G0VPJ0_UNCKA</name>
<evidence type="ECO:0000256" key="2">
    <source>
        <dbReference type="ARBA" id="ARBA00022692"/>
    </source>
</evidence>
<organism evidence="7 8">
    <name type="scientific">candidate division WWE3 bacterium GW2011_GWC2_41_23</name>
    <dbReference type="NCBI Taxonomy" id="1619123"/>
    <lineage>
        <taxon>Bacteria</taxon>
        <taxon>Katanobacteria</taxon>
    </lineage>
</organism>
<evidence type="ECO:0000256" key="4">
    <source>
        <dbReference type="ARBA" id="ARBA00023136"/>
    </source>
</evidence>
<keyword evidence="2 5" id="KW-0812">Transmembrane</keyword>
<keyword evidence="7" id="KW-0436">Ligase</keyword>